<gene>
    <name evidence="1" type="ORF">ACHAWU_007773</name>
</gene>
<dbReference type="EMBL" id="JALLBG020000129">
    <property type="protein sequence ID" value="KAL3763067.1"/>
    <property type="molecule type" value="Genomic_DNA"/>
</dbReference>
<organism evidence="1 2">
    <name type="scientific">Discostella pseudostelligera</name>
    <dbReference type="NCBI Taxonomy" id="259834"/>
    <lineage>
        <taxon>Eukaryota</taxon>
        <taxon>Sar</taxon>
        <taxon>Stramenopiles</taxon>
        <taxon>Ochrophyta</taxon>
        <taxon>Bacillariophyta</taxon>
        <taxon>Coscinodiscophyceae</taxon>
        <taxon>Thalassiosirophycidae</taxon>
        <taxon>Stephanodiscales</taxon>
        <taxon>Stephanodiscaceae</taxon>
        <taxon>Discostella</taxon>
    </lineage>
</organism>
<comment type="caution">
    <text evidence="1">The sequence shown here is derived from an EMBL/GenBank/DDBJ whole genome shotgun (WGS) entry which is preliminary data.</text>
</comment>
<evidence type="ECO:0000313" key="1">
    <source>
        <dbReference type="EMBL" id="KAL3763067.1"/>
    </source>
</evidence>
<reference evidence="1 2" key="1">
    <citation type="submission" date="2024-10" db="EMBL/GenBank/DDBJ databases">
        <title>Updated reference genomes for cyclostephanoid diatoms.</title>
        <authorList>
            <person name="Roberts W.R."/>
            <person name="Alverson A.J."/>
        </authorList>
    </citation>
    <scope>NUCLEOTIDE SEQUENCE [LARGE SCALE GENOMIC DNA]</scope>
    <source>
        <strain evidence="1 2">AJA232-27</strain>
    </source>
</reference>
<name>A0ABD3MHK6_9STRA</name>
<sequence length="145" mass="16485">MIERKIMCIVSFRFLTLLERKMVKPTRSLSETDDVVQNRTMTSSLKSNLSIGRSKSNNAHFHAHFLASRRLADSLHIKPKSVEAKVSFKCRTSISEKLSDANRRWETSMQRKQEAAPSRIVAWEDDADIDLLAAIVKADCVVHTV</sequence>
<keyword evidence="2" id="KW-1185">Reference proteome</keyword>
<protein>
    <submittedName>
        <fullName evidence="1">Uncharacterized protein</fullName>
    </submittedName>
</protein>
<dbReference type="Proteomes" id="UP001530293">
    <property type="component" value="Unassembled WGS sequence"/>
</dbReference>
<evidence type="ECO:0000313" key="2">
    <source>
        <dbReference type="Proteomes" id="UP001530293"/>
    </source>
</evidence>
<accession>A0ABD3MHK6</accession>
<proteinExistence type="predicted"/>
<dbReference type="AlphaFoldDB" id="A0ABD3MHK6"/>